<proteinExistence type="predicted"/>
<protein>
    <submittedName>
        <fullName evidence="1">Uncharacterized protein</fullName>
    </submittedName>
</protein>
<evidence type="ECO:0000313" key="1">
    <source>
        <dbReference type="EMBL" id="KAL0386985.1"/>
    </source>
</evidence>
<reference evidence="1" key="2">
    <citation type="journal article" date="2024" name="Plant">
        <title>Genomic evolution and insights into agronomic trait innovations of Sesamum species.</title>
        <authorList>
            <person name="Miao H."/>
            <person name="Wang L."/>
            <person name="Qu L."/>
            <person name="Liu H."/>
            <person name="Sun Y."/>
            <person name="Le M."/>
            <person name="Wang Q."/>
            <person name="Wei S."/>
            <person name="Zheng Y."/>
            <person name="Lin W."/>
            <person name="Duan Y."/>
            <person name="Cao H."/>
            <person name="Xiong S."/>
            <person name="Wang X."/>
            <person name="Wei L."/>
            <person name="Li C."/>
            <person name="Ma Q."/>
            <person name="Ju M."/>
            <person name="Zhao R."/>
            <person name="Li G."/>
            <person name="Mu C."/>
            <person name="Tian Q."/>
            <person name="Mei H."/>
            <person name="Zhang T."/>
            <person name="Gao T."/>
            <person name="Zhang H."/>
        </authorList>
    </citation>
    <scope>NUCLEOTIDE SEQUENCE</scope>
    <source>
        <strain evidence="1">G02</strain>
    </source>
</reference>
<sequence>MGSCWSHESASALTAKLILLDGQLQEFSWPVRVSSLLQSDSGCFICSSGEMELDEFAAAMGVDEVLQPGELYFELPLDRRNRRMQVEDMAALVLKASAALASCSSSRDDDDDGMISCSCCGWGKVRPVMLFSEKERPLLAAEDGGRKGGDGGCKRRKFVAKLSAIDEE</sequence>
<accession>A0AAW2S4H8</accession>
<name>A0AAW2S4H8_SESRA</name>
<organism evidence="1">
    <name type="scientific">Sesamum radiatum</name>
    <name type="common">Black benniseed</name>
    <dbReference type="NCBI Taxonomy" id="300843"/>
    <lineage>
        <taxon>Eukaryota</taxon>
        <taxon>Viridiplantae</taxon>
        <taxon>Streptophyta</taxon>
        <taxon>Embryophyta</taxon>
        <taxon>Tracheophyta</taxon>
        <taxon>Spermatophyta</taxon>
        <taxon>Magnoliopsida</taxon>
        <taxon>eudicotyledons</taxon>
        <taxon>Gunneridae</taxon>
        <taxon>Pentapetalae</taxon>
        <taxon>asterids</taxon>
        <taxon>lamiids</taxon>
        <taxon>Lamiales</taxon>
        <taxon>Pedaliaceae</taxon>
        <taxon>Sesamum</taxon>
    </lineage>
</organism>
<dbReference type="InterPro" id="IPR025322">
    <property type="entry name" value="PADRE_dom"/>
</dbReference>
<comment type="caution">
    <text evidence="1">The sequence shown here is derived from an EMBL/GenBank/DDBJ whole genome shotgun (WGS) entry which is preliminary data.</text>
</comment>
<gene>
    <name evidence="1" type="ORF">Sradi_2580300</name>
</gene>
<reference evidence="1" key="1">
    <citation type="submission" date="2020-06" db="EMBL/GenBank/DDBJ databases">
        <authorList>
            <person name="Li T."/>
            <person name="Hu X."/>
            <person name="Zhang T."/>
            <person name="Song X."/>
            <person name="Zhang H."/>
            <person name="Dai N."/>
            <person name="Sheng W."/>
            <person name="Hou X."/>
            <person name="Wei L."/>
        </authorList>
    </citation>
    <scope>NUCLEOTIDE SEQUENCE</scope>
    <source>
        <strain evidence="1">G02</strain>
        <tissue evidence="1">Leaf</tissue>
    </source>
</reference>
<dbReference type="PANTHER" id="PTHR33052">
    <property type="entry name" value="DUF4228 DOMAIN PROTEIN-RELATED"/>
    <property type="match status" value="1"/>
</dbReference>
<dbReference type="Pfam" id="PF14009">
    <property type="entry name" value="PADRE"/>
    <property type="match status" value="1"/>
</dbReference>
<dbReference type="EMBL" id="JACGWJ010000011">
    <property type="protein sequence ID" value="KAL0386985.1"/>
    <property type="molecule type" value="Genomic_DNA"/>
</dbReference>
<dbReference type="AlphaFoldDB" id="A0AAW2S4H8"/>